<dbReference type="AlphaFoldDB" id="A0A0S7BFQ7"/>
<evidence type="ECO:0000313" key="3">
    <source>
        <dbReference type="EMBL" id="GAP13856.1"/>
    </source>
</evidence>
<sequence>MSQTMRNYILEQGITMQQVIEHVPGEVEGVLQKIGRQYKRILLVGSGTSLNAAIAGKYVMEEYNDCEVQVVTPFDFIHYFPEKRITNDALVVGISQTARSTGVIDSIHRAREYGARTLFLTAAPQAAGAQCAESILNTWTGDEFVGPKTKGFTSTMAALFYLAAGLGGKSIDLTTIPGFISETIGSSEKVLPGFVDQFLAAPSLKIIGFGPNMAVAREGGLKALETIRIPVEVYDVEEYMHGPYHCLEKDTYMIFIAPPGKGQERILRLFQFADCITSNTLVIGDEDLASTGRIKNLVPLPCNVDEMLTPLGYIIPLQILANDITLKKGRRPELSRYPNFHAMMGSKFTPQ</sequence>
<dbReference type="CDD" id="cd05008">
    <property type="entry name" value="SIS_GlmS_GlmD_1"/>
    <property type="match status" value="1"/>
</dbReference>
<proteinExistence type="predicted"/>
<dbReference type="CDD" id="cd05009">
    <property type="entry name" value="SIS_GlmS_GlmD_2"/>
    <property type="match status" value="1"/>
</dbReference>
<feature type="domain" description="SIS" evidence="2">
    <location>
        <begin position="30"/>
        <end position="173"/>
    </location>
</feature>
<dbReference type="Gene3D" id="3.40.50.10490">
    <property type="entry name" value="Glucose-6-phosphate isomerase like protein, domain 1"/>
    <property type="match status" value="2"/>
</dbReference>
<dbReference type="GO" id="GO:0006002">
    <property type="term" value="P:fructose 6-phosphate metabolic process"/>
    <property type="evidence" value="ECO:0007669"/>
    <property type="project" value="TreeGrafter"/>
</dbReference>
<dbReference type="GO" id="GO:0006487">
    <property type="term" value="P:protein N-linked glycosylation"/>
    <property type="evidence" value="ECO:0007669"/>
    <property type="project" value="TreeGrafter"/>
</dbReference>
<dbReference type="GO" id="GO:0004360">
    <property type="term" value="F:glutamine-fructose-6-phosphate transaminase (isomerizing) activity"/>
    <property type="evidence" value="ECO:0007669"/>
    <property type="project" value="TreeGrafter"/>
</dbReference>
<dbReference type="PROSITE" id="PS51464">
    <property type="entry name" value="SIS"/>
    <property type="match status" value="2"/>
</dbReference>
<dbReference type="SUPFAM" id="SSF53697">
    <property type="entry name" value="SIS domain"/>
    <property type="match status" value="1"/>
</dbReference>
<dbReference type="STRING" id="360412.LARV_01615"/>
<dbReference type="InterPro" id="IPR035490">
    <property type="entry name" value="GlmS/FrlB_SIS"/>
</dbReference>
<accession>A0A0S7BFQ7</accession>
<dbReference type="InterPro" id="IPR001347">
    <property type="entry name" value="SIS_dom"/>
</dbReference>
<dbReference type="InterPro" id="IPR046348">
    <property type="entry name" value="SIS_dom_sf"/>
</dbReference>
<dbReference type="GO" id="GO:0097367">
    <property type="term" value="F:carbohydrate derivative binding"/>
    <property type="evidence" value="ECO:0007669"/>
    <property type="project" value="InterPro"/>
</dbReference>
<feature type="domain" description="SIS" evidence="2">
    <location>
        <begin position="194"/>
        <end position="335"/>
    </location>
</feature>
<dbReference type="EMBL" id="DF967972">
    <property type="protein sequence ID" value="GAP13856.1"/>
    <property type="molecule type" value="Genomic_DNA"/>
</dbReference>
<keyword evidence="1" id="KW-0677">Repeat</keyword>
<dbReference type="GO" id="GO:0006047">
    <property type="term" value="P:UDP-N-acetylglucosamine metabolic process"/>
    <property type="evidence" value="ECO:0007669"/>
    <property type="project" value="TreeGrafter"/>
</dbReference>
<gene>
    <name evidence="3" type="ORF">LARV_01615</name>
</gene>
<reference evidence="3" key="1">
    <citation type="submission" date="2015-07" db="EMBL/GenBank/DDBJ databases">
        <title>Draft Genome Sequences of Anaerolinea thermolimosa IMO-1, Bellilinea caldifistulae GOMI-1, Leptolinea tardivitalis YMTK-2, Levilinea saccharolytica KIBI-1,Longilinea arvoryzae KOME-1, Previously Described as Members of the Anaerolineaceae (Chloroflexi).</title>
        <authorList>
            <person name="Sekiguchi Y."/>
            <person name="Ohashi A."/>
            <person name="Matsuura N."/>
            <person name="Tourlousse M.D."/>
        </authorList>
    </citation>
    <scope>NUCLEOTIDE SEQUENCE [LARGE SCALE GENOMIC DNA]</scope>
    <source>
        <strain evidence="3">KOME-1</strain>
    </source>
</reference>
<dbReference type="Pfam" id="PF01380">
    <property type="entry name" value="SIS"/>
    <property type="match status" value="1"/>
</dbReference>
<organism evidence="3">
    <name type="scientific">Longilinea arvoryzae</name>
    <dbReference type="NCBI Taxonomy" id="360412"/>
    <lineage>
        <taxon>Bacteria</taxon>
        <taxon>Bacillati</taxon>
        <taxon>Chloroflexota</taxon>
        <taxon>Anaerolineae</taxon>
        <taxon>Anaerolineales</taxon>
        <taxon>Anaerolineaceae</taxon>
        <taxon>Longilinea</taxon>
    </lineage>
</organism>
<dbReference type="PANTHER" id="PTHR10937">
    <property type="entry name" value="GLUCOSAMINE--FRUCTOSE-6-PHOSPHATE AMINOTRANSFERASE, ISOMERIZING"/>
    <property type="match status" value="1"/>
</dbReference>
<keyword evidence="4" id="KW-1185">Reference proteome</keyword>
<dbReference type="PANTHER" id="PTHR10937:SF17">
    <property type="entry name" value="GLUCOSAMINE-FRUCTOSE-6-PHOSPHATE AMINOTRANSFERASE"/>
    <property type="match status" value="1"/>
</dbReference>
<evidence type="ECO:0000313" key="4">
    <source>
        <dbReference type="Proteomes" id="UP000055060"/>
    </source>
</evidence>
<evidence type="ECO:0000259" key="2">
    <source>
        <dbReference type="PROSITE" id="PS51464"/>
    </source>
</evidence>
<name>A0A0S7BFQ7_9CHLR</name>
<dbReference type="InterPro" id="IPR035466">
    <property type="entry name" value="GlmS/AgaS_SIS"/>
</dbReference>
<evidence type="ECO:0000256" key="1">
    <source>
        <dbReference type="ARBA" id="ARBA00022737"/>
    </source>
</evidence>
<protein>
    <submittedName>
        <fullName evidence="3">Glucosamine 6-phosphate synthetase</fullName>
    </submittedName>
</protein>
<dbReference type="Proteomes" id="UP000055060">
    <property type="component" value="Unassembled WGS sequence"/>
</dbReference>